<evidence type="ECO:0000313" key="6">
    <source>
        <dbReference type="Proteomes" id="UP000184485"/>
    </source>
</evidence>
<dbReference type="GO" id="GO:1904680">
    <property type="term" value="F:peptide transmembrane transporter activity"/>
    <property type="evidence" value="ECO:0007669"/>
    <property type="project" value="TreeGrafter"/>
</dbReference>
<dbReference type="GO" id="GO:0043190">
    <property type="term" value="C:ATP-binding cassette (ABC) transporter complex"/>
    <property type="evidence" value="ECO:0007669"/>
    <property type="project" value="InterPro"/>
</dbReference>
<dbReference type="GO" id="GO:0030288">
    <property type="term" value="C:outer membrane-bounded periplasmic space"/>
    <property type="evidence" value="ECO:0007669"/>
    <property type="project" value="UniProtKB-ARBA"/>
</dbReference>
<protein>
    <submittedName>
        <fullName evidence="5">ABC-type transport system, substrate-binding protein</fullName>
    </submittedName>
</protein>
<sequence>MNSPRMRGVLKLAAIAMFGLGLAGNASAESVLRVAMTAADIPDYTGAPDQGYEGYRFAGYTLYDALALWDLSSSDKAADVVPGLATSWEIDPQNNKRWIFNLRQGVTYHDGCPWNADSAIWNFNRVMDPKAPQFNARHVGQMGTYVVNIASVDKLDDYKIAINTKAPSSLFPYEMAMYYMISNCAVTAAGNDYNVYMKKPSGTGPYKFDSVVPHERLELVKNDKYWNPARIPKHDRLVLLPMPEASTRAAALLSGQVDFVEAPSPDTIPRLKDAGMQIITVPYPHNWDYMLRVDTPPFNDIRVRQAANYAMNRQDMVDMLQGVAVAADQTLIDSQPWYGHPVKYDYDPDKAAALLKEANCSPCKIKVGISTSGSGQMQPLPMNELVKEQLEAVGFQVQLEPMDWNALIGVFLSGAAKSDFNAINFSMAPIDPVQGILKKWMTEYQPPACCNWGFYSNAKLDDLGKQALAEFDPAKRNALLTEMNEMAVADASELYIVHDLNPRALSPKLSGFVQAQSWFQDLTPIVVAP</sequence>
<keyword evidence="6" id="KW-1185">Reference proteome</keyword>
<organism evidence="5 6">
    <name type="scientific">Kaistia soli DSM 19436</name>
    <dbReference type="NCBI Taxonomy" id="1122133"/>
    <lineage>
        <taxon>Bacteria</taxon>
        <taxon>Pseudomonadati</taxon>
        <taxon>Pseudomonadota</taxon>
        <taxon>Alphaproteobacteria</taxon>
        <taxon>Hyphomicrobiales</taxon>
        <taxon>Kaistiaceae</taxon>
        <taxon>Kaistia</taxon>
    </lineage>
</organism>
<dbReference type="CDD" id="cd08495">
    <property type="entry name" value="PBP2_NikA_DppA_OppA_like_8"/>
    <property type="match status" value="1"/>
</dbReference>
<evidence type="ECO:0000259" key="4">
    <source>
        <dbReference type="Pfam" id="PF00496"/>
    </source>
</evidence>
<dbReference type="InterPro" id="IPR039424">
    <property type="entry name" value="SBP_5"/>
</dbReference>
<dbReference type="InterPro" id="IPR000914">
    <property type="entry name" value="SBP_5_dom"/>
</dbReference>
<dbReference type="EMBL" id="FQUP01000001">
    <property type="protein sequence ID" value="SHE50346.1"/>
    <property type="molecule type" value="Genomic_DNA"/>
</dbReference>
<dbReference type="GO" id="GO:0015833">
    <property type="term" value="P:peptide transport"/>
    <property type="evidence" value="ECO:0007669"/>
    <property type="project" value="TreeGrafter"/>
</dbReference>
<dbReference type="SUPFAM" id="SSF53850">
    <property type="entry name" value="Periplasmic binding protein-like II"/>
    <property type="match status" value="1"/>
</dbReference>
<feature type="domain" description="Solute-binding protein family 5" evidence="4">
    <location>
        <begin position="80"/>
        <end position="429"/>
    </location>
</feature>
<evidence type="ECO:0000256" key="3">
    <source>
        <dbReference type="SAM" id="SignalP"/>
    </source>
</evidence>
<accession>A0A1M4U170</accession>
<name>A0A1M4U170_9HYPH</name>
<dbReference type="Gene3D" id="3.10.105.10">
    <property type="entry name" value="Dipeptide-binding Protein, Domain 3"/>
    <property type="match status" value="1"/>
</dbReference>
<dbReference type="AlphaFoldDB" id="A0A1M4U170"/>
<gene>
    <name evidence="5" type="ORF">SAMN02745157_0317</name>
</gene>
<dbReference type="Pfam" id="PF00496">
    <property type="entry name" value="SBP_bac_5"/>
    <property type="match status" value="1"/>
</dbReference>
<feature type="signal peptide" evidence="3">
    <location>
        <begin position="1"/>
        <end position="28"/>
    </location>
</feature>
<dbReference type="PANTHER" id="PTHR30290">
    <property type="entry name" value="PERIPLASMIC BINDING COMPONENT OF ABC TRANSPORTER"/>
    <property type="match status" value="1"/>
</dbReference>
<dbReference type="InterPro" id="IPR030678">
    <property type="entry name" value="Peptide/Ni-bd"/>
</dbReference>
<evidence type="ECO:0000256" key="1">
    <source>
        <dbReference type="ARBA" id="ARBA00004418"/>
    </source>
</evidence>
<dbReference type="RefSeq" id="WP_084526803.1">
    <property type="nucleotide sequence ID" value="NZ_FQUP01000001.1"/>
</dbReference>
<proteinExistence type="inferred from homology"/>
<dbReference type="PIRSF" id="PIRSF002741">
    <property type="entry name" value="MppA"/>
    <property type="match status" value="1"/>
</dbReference>
<comment type="subcellular location">
    <subcellularLocation>
        <location evidence="1">Periplasm</location>
    </subcellularLocation>
</comment>
<dbReference type="PANTHER" id="PTHR30290:SF83">
    <property type="entry name" value="ABC TRANSPORTER SUBSTRATE-BINDING PROTEIN"/>
    <property type="match status" value="1"/>
</dbReference>
<evidence type="ECO:0000313" key="5">
    <source>
        <dbReference type="EMBL" id="SHE50346.1"/>
    </source>
</evidence>
<feature type="chain" id="PRO_5013268274" evidence="3">
    <location>
        <begin position="29"/>
        <end position="529"/>
    </location>
</feature>
<keyword evidence="3" id="KW-0732">Signal</keyword>
<comment type="similarity">
    <text evidence="2">Belongs to the bacterial solute-binding protein 5 family.</text>
</comment>
<dbReference type="Gene3D" id="3.40.190.10">
    <property type="entry name" value="Periplasmic binding protein-like II"/>
    <property type="match status" value="1"/>
</dbReference>
<dbReference type="Gene3D" id="3.90.76.10">
    <property type="entry name" value="Dipeptide-binding Protein, Domain 1"/>
    <property type="match status" value="1"/>
</dbReference>
<dbReference type="OrthoDB" id="9803988at2"/>
<dbReference type="STRING" id="1122133.SAMN02745157_0317"/>
<dbReference type="Proteomes" id="UP000184485">
    <property type="component" value="Unassembled WGS sequence"/>
</dbReference>
<reference evidence="5 6" key="1">
    <citation type="submission" date="2016-11" db="EMBL/GenBank/DDBJ databases">
        <authorList>
            <person name="Jaros S."/>
            <person name="Januszkiewicz K."/>
            <person name="Wedrychowicz H."/>
        </authorList>
    </citation>
    <scope>NUCLEOTIDE SEQUENCE [LARGE SCALE GENOMIC DNA]</scope>
    <source>
        <strain evidence="5 6">DSM 19436</strain>
    </source>
</reference>
<evidence type="ECO:0000256" key="2">
    <source>
        <dbReference type="ARBA" id="ARBA00005695"/>
    </source>
</evidence>